<feature type="region of interest" description="Disordered" evidence="1">
    <location>
        <begin position="1"/>
        <end position="70"/>
    </location>
</feature>
<dbReference type="EMBL" id="JXIG01000467">
    <property type="protein sequence ID" value="KIU01334.1"/>
    <property type="molecule type" value="Genomic_DNA"/>
</dbReference>
<dbReference type="AlphaFoldDB" id="A0AA40JQ34"/>
<comment type="caution">
    <text evidence="2">The sequence shown here is derived from an EMBL/GenBank/DDBJ whole genome shotgun (WGS) entry which is preliminary data.</text>
</comment>
<proteinExistence type="predicted"/>
<protein>
    <submittedName>
        <fullName evidence="2">Uncharacterized protein</fullName>
    </submittedName>
</protein>
<name>A0AA40JQ34_STAAU</name>
<evidence type="ECO:0000256" key="1">
    <source>
        <dbReference type="SAM" id="MobiDB-lite"/>
    </source>
</evidence>
<evidence type="ECO:0000313" key="2">
    <source>
        <dbReference type="EMBL" id="KIU01334.1"/>
    </source>
</evidence>
<dbReference type="Proteomes" id="UP000032274">
    <property type="component" value="Unassembled WGS sequence"/>
</dbReference>
<reference evidence="2 3" key="1">
    <citation type="submission" date="2015-01" db="EMBL/GenBank/DDBJ databases">
        <title>Characterization of Swiss Staphylococcus aureus strains involved in food poisoning.</title>
        <authorList>
            <person name="Crovadore J."/>
            <person name="Chablais R."/>
            <person name="Tonacini J."/>
            <person name="Schnyder B."/>
            <person name="Lefort F."/>
        </authorList>
    </citation>
    <scope>NUCLEOTIDE SEQUENCE [LARGE SCALE GENOMIC DNA]</scope>
    <source>
        <strain evidence="2 3">SA-120</strain>
    </source>
</reference>
<feature type="compositionally biased region" description="Basic and acidic residues" evidence="1">
    <location>
        <begin position="1"/>
        <end position="30"/>
    </location>
</feature>
<sequence length="70" mass="7650">QDDRRERALPDRRCADRGQGRHLDGGRADGRAAGQAAGGACGAQLHGRLISRTAWPPRRWRGRGRSPPEP</sequence>
<gene>
    <name evidence="2" type="ORF">QU38_02165</name>
</gene>
<evidence type="ECO:0000313" key="3">
    <source>
        <dbReference type="Proteomes" id="UP000032274"/>
    </source>
</evidence>
<feature type="non-terminal residue" evidence="2">
    <location>
        <position position="1"/>
    </location>
</feature>
<organism evidence="2 3">
    <name type="scientific">Staphylococcus aureus</name>
    <dbReference type="NCBI Taxonomy" id="1280"/>
    <lineage>
        <taxon>Bacteria</taxon>
        <taxon>Bacillati</taxon>
        <taxon>Bacillota</taxon>
        <taxon>Bacilli</taxon>
        <taxon>Bacillales</taxon>
        <taxon>Staphylococcaceae</taxon>
        <taxon>Staphylococcus</taxon>
    </lineage>
</organism>
<accession>A0AA40JQ34</accession>